<name>A0A2K4ZP01_9FIRM</name>
<dbReference type="EMBL" id="OFSM01000041">
    <property type="protein sequence ID" value="SOY32190.1"/>
    <property type="molecule type" value="Genomic_DNA"/>
</dbReference>
<evidence type="ECO:0000313" key="2">
    <source>
        <dbReference type="Proteomes" id="UP000236311"/>
    </source>
</evidence>
<evidence type="ECO:0008006" key="3">
    <source>
        <dbReference type="Google" id="ProtNLM"/>
    </source>
</evidence>
<proteinExistence type="predicted"/>
<evidence type="ECO:0000313" key="1">
    <source>
        <dbReference type="EMBL" id="SOY32190.1"/>
    </source>
</evidence>
<organism evidence="1 2">
    <name type="scientific">Acetatifactor muris</name>
    <dbReference type="NCBI Taxonomy" id="879566"/>
    <lineage>
        <taxon>Bacteria</taxon>
        <taxon>Bacillati</taxon>
        <taxon>Bacillota</taxon>
        <taxon>Clostridia</taxon>
        <taxon>Lachnospirales</taxon>
        <taxon>Lachnospiraceae</taxon>
        <taxon>Acetatifactor</taxon>
    </lineage>
</organism>
<accession>A0A2K4ZP01</accession>
<reference evidence="1 2" key="1">
    <citation type="submission" date="2018-01" db="EMBL/GenBank/DDBJ databases">
        <authorList>
            <person name="Gaut B.S."/>
            <person name="Morton B.R."/>
            <person name="Clegg M.T."/>
            <person name="Duvall M.R."/>
        </authorList>
    </citation>
    <scope>NUCLEOTIDE SEQUENCE [LARGE SCALE GENOMIC DNA]</scope>
    <source>
        <strain evidence="1">GP69</strain>
    </source>
</reference>
<gene>
    <name evidence="1" type="ORF">AMURIS_04948</name>
</gene>
<dbReference type="Proteomes" id="UP000236311">
    <property type="component" value="Unassembled WGS sequence"/>
</dbReference>
<keyword evidence="2" id="KW-1185">Reference proteome</keyword>
<dbReference type="AlphaFoldDB" id="A0A2K4ZP01"/>
<dbReference type="RefSeq" id="WP_103242153.1">
    <property type="nucleotide sequence ID" value="NZ_JANJZD010000046.1"/>
</dbReference>
<dbReference type="OrthoDB" id="1956935at2"/>
<sequence>MDLLTKFENVEMKADTRISESDRIFCEAHQAAYDSARTSLPELGFIWDDMLNQQRELLAPAGTSTETYLVSYDGLKLSDNVIRQQIRSLHPRFICQIVSYFSKTYHFSIDPNDIIHNLVPQEPTDRWPDNYKELCQKYTQDMEKLSLCYTDILEQIFLQTGGRAFFEQALHELKNKCHQASWIISSGTPQFEQKKNTIQFTGYACSFRDRYSGGEWSLADRTKDILRGIAHFETDSFDLIPGSLSRALNRYESLSNPYEFNDCKKIQSLRMFKNGRVDLKFTSETCASQFIENYMKTIC</sequence>
<protein>
    <recommendedName>
        <fullName evidence="3">DUF4942 domain-containing protein</fullName>
    </recommendedName>
</protein>